<name>A0A926IA94_9FIRM</name>
<sequence>MLSKFSVKRPFTVLVAVVIVIVFGVISFMKMTPDLFPNINTPYVMVMTAYPGASPEEAETEITEPMEQQMATLTNIKNVTSVSAANYSMIQMEFSDDVNMDAISVDIRDKISQIEGNMPETAGTPVVMKINPDMIPIVTSAVGMKGKSAGEVSQFTKENLENQLSGVEGVASVSAMGMISDNIQIVLSQKKIDEINDKISSAISSQLGEAKEQINSGISAANSGKEQIASGKIAVIEGQKQASQQIAATRSQLKSGREKLVELKKQGPTLKALLKQYDEAIASNNPVAIKAAEQAIALLGMDVDTLRKSVEQLDTIDQQIAAVDTALRDLDAQGATATFTLGNKYSDLSAAESTIDATVNQLQSALAELQSSEEAALASADMTGVLTMNNISAILNAQNFSMPAGYITDGEAEILVSVGNKIKDKEELNNLVLLDMGIDGVDPIRLSDIGTVTYTNQAEDTYAKINGQNGVLLSFTKQSSYPTAEVSENITDKFSQLEKQYDELEFTMLSDQGEYINIVVDSVLQNLLMGAVLAILILLFFLRDIRPTLITAVSIPISVVFAIVLMYFSGVTLNMISLSGLAIGVGMLVDNSIVVVENIYRLRALGYSRIKSAVSGAVQVAGAITSSTLTTICVFVPIIFVDGMTKDLFTDLALTVAYSLIASLIIALTLVPAMAKGMLGKDTKKSILSQDGKTISNYKKIASWSLSHKKTLIIASVAILVVSTGLALARGFSFMPSMSTSQISATIQMPEESSLEETSETTDAISEEIKKVDGVKTVGAMLSSDAMGMFGMSSGQQDVTSTMLYIILDENKTENGSLIDKKLEKMAEKYGCEIVSSSGTDMTSMMGGSGVSLNLYSGDLEILRKTGSSIEDALRDMKQLEEISDVDEDSTEEMKIVVDKNLAMKEGLTTAQVYQQVSSKLTKEATATSIKQSDKSVDVIVENTVSENIDKDDLMNMKLSADKKDGTKSEITLSSIASVETGKSMNSINHDNQKRSLKVTAAVKEGYNVTHVTDEVKKMIQKEKLVPENVKIEYGGENEEIVDAMKQMLLMLVVGLVLVYLIMVAQFQSLRSPFIVIFTIPLAFTGGMLALLVCGQDVSVVSMMGFVMLMGVVVNNAIVLVDCINKFRMEGMEMDEAIINAGAVRMRPVLMTAITTILGLLPLAIGIGTGAEMIQPVAIVCIGGLLYATLMTLVIIPIMYKIFAKKHIEKIKEEDLEILSV</sequence>
<gene>
    <name evidence="3" type="ORF">H8692_09065</name>
</gene>
<dbReference type="SUPFAM" id="SSF82866">
    <property type="entry name" value="Multidrug efflux transporter AcrB transmembrane domain"/>
    <property type="match status" value="2"/>
</dbReference>
<evidence type="ECO:0000256" key="2">
    <source>
        <dbReference type="SAM" id="Phobius"/>
    </source>
</evidence>
<feature type="transmembrane region" description="Helical" evidence="2">
    <location>
        <begin position="1074"/>
        <end position="1093"/>
    </location>
</feature>
<dbReference type="InterPro" id="IPR001036">
    <property type="entry name" value="Acrflvin-R"/>
</dbReference>
<proteinExistence type="predicted"/>
<feature type="transmembrane region" description="Helical" evidence="2">
    <location>
        <begin position="617"/>
        <end position="640"/>
    </location>
</feature>
<dbReference type="SUPFAM" id="SSF82714">
    <property type="entry name" value="Multidrug efflux transporter AcrB TolC docking domain, DN and DC subdomains"/>
    <property type="match status" value="1"/>
</dbReference>
<dbReference type="Pfam" id="PF00873">
    <property type="entry name" value="ACR_tran"/>
    <property type="match status" value="2"/>
</dbReference>
<feature type="transmembrane region" description="Helical" evidence="2">
    <location>
        <begin position="12"/>
        <end position="29"/>
    </location>
</feature>
<feature type="transmembrane region" description="Helical" evidence="2">
    <location>
        <begin position="523"/>
        <end position="542"/>
    </location>
</feature>
<dbReference type="GO" id="GO:0042910">
    <property type="term" value="F:xenobiotic transmembrane transporter activity"/>
    <property type="evidence" value="ECO:0007669"/>
    <property type="project" value="TreeGrafter"/>
</dbReference>
<dbReference type="Proteomes" id="UP000610862">
    <property type="component" value="Unassembled WGS sequence"/>
</dbReference>
<dbReference type="InterPro" id="IPR027463">
    <property type="entry name" value="AcrB_DN_DC_subdom"/>
</dbReference>
<feature type="transmembrane region" description="Helical" evidence="2">
    <location>
        <begin position="1099"/>
        <end position="1124"/>
    </location>
</feature>
<feature type="transmembrane region" description="Helical" evidence="2">
    <location>
        <begin position="1177"/>
        <end position="1200"/>
    </location>
</feature>
<dbReference type="EMBL" id="JACRTA010000003">
    <property type="protein sequence ID" value="MBC8568905.1"/>
    <property type="molecule type" value="Genomic_DNA"/>
</dbReference>
<dbReference type="Gene3D" id="3.30.70.1430">
    <property type="entry name" value="Multidrug efflux transporter AcrB pore domain"/>
    <property type="match status" value="2"/>
</dbReference>
<evidence type="ECO:0000313" key="4">
    <source>
        <dbReference type="Proteomes" id="UP000610862"/>
    </source>
</evidence>
<keyword evidence="2" id="KW-0812">Transmembrane</keyword>
<dbReference type="AlphaFoldDB" id="A0A926IA94"/>
<keyword evidence="4" id="KW-1185">Reference proteome</keyword>
<feature type="transmembrane region" description="Helical" evidence="2">
    <location>
        <begin position="575"/>
        <end position="596"/>
    </location>
</feature>
<dbReference type="RefSeq" id="WP_187525532.1">
    <property type="nucleotide sequence ID" value="NZ_JACRTA010000003.1"/>
</dbReference>
<keyword evidence="2" id="KW-1133">Transmembrane helix</keyword>
<dbReference type="GO" id="GO:0005886">
    <property type="term" value="C:plasma membrane"/>
    <property type="evidence" value="ECO:0007669"/>
    <property type="project" value="TreeGrafter"/>
</dbReference>
<evidence type="ECO:0000256" key="1">
    <source>
        <dbReference type="SAM" id="Coils"/>
    </source>
</evidence>
<feature type="transmembrane region" description="Helical" evidence="2">
    <location>
        <begin position="652"/>
        <end position="675"/>
    </location>
</feature>
<dbReference type="Gene3D" id="3.30.2090.10">
    <property type="entry name" value="Multidrug efflux transporter AcrB TolC docking domain, DN and DC subdomains"/>
    <property type="match status" value="3"/>
</dbReference>
<feature type="transmembrane region" description="Helical" evidence="2">
    <location>
        <begin position="1149"/>
        <end position="1171"/>
    </location>
</feature>
<protein>
    <submittedName>
        <fullName evidence="3">Efflux RND transporter permease subunit</fullName>
    </submittedName>
</protein>
<dbReference type="PANTHER" id="PTHR32063:SF0">
    <property type="entry name" value="SWARMING MOTILITY PROTEIN SWRC"/>
    <property type="match status" value="1"/>
</dbReference>
<dbReference type="Gene3D" id="3.30.70.1320">
    <property type="entry name" value="Multidrug efflux transporter AcrB pore domain like"/>
    <property type="match status" value="2"/>
</dbReference>
<evidence type="ECO:0000313" key="3">
    <source>
        <dbReference type="EMBL" id="MBC8568905.1"/>
    </source>
</evidence>
<feature type="transmembrane region" description="Helical" evidence="2">
    <location>
        <begin position="712"/>
        <end position="732"/>
    </location>
</feature>
<dbReference type="SUPFAM" id="SSF82693">
    <property type="entry name" value="Multidrug efflux transporter AcrB pore domain, PN1, PN2, PC1 and PC2 subdomains"/>
    <property type="match status" value="2"/>
</dbReference>
<keyword evidence="1" id="KW-0175">Coiled coil</keyword>
<dbReference type="PRINTS" id="PR00702">
    <property type="entry name" value="ACRIFLAVINRP"/>
</dbReference>
<dbReference type="Gene3D" id="1.20.1640.10">
    <property type="entry name" value="Multidrug efflux transporter AcrB transmembrane domain"/>
    <property type="match status" value="3"/>
</dbReference>
<dbReference type="Gene3D" id="3.30.70.1440">
    <property type="entry name" value="Multidrug efflux transporter AcrB pore domain"/>
    <property type="match status" value="1"/>
</dbReference>
<dbReference type="PANTHER" id="PTHR32063">
    <property type="match status" value="1"/>
</dbReference>
<organism evidence="3 4">
    <name type="scientific">Lentihominibacter hominis</name>
    <dbReference type="NCBI Taxonomy" id="2763645"/>
    <lineage>
        <taxon>Bacteria</taxon>
        <taxon>Bacillati</taxon>
        <taxon>Bacillota</taxon>
        <taxon>Clostridia</taxon>
        <taxon>Peptostreptococcales</taxon>
        <taxon>Anaerovoracaceae</taxon>
        <taxon>Lentihominibacter</taxon>
    </lineage>
</organism>
<feature type="transmembrane region" description="Helical" evidence="2">
    <location>
        <begin position="549"/>
        <end position="569"/>
    </location>
</feature>
<feature type="transmembrane region" description="Helical" evidence="2">
    <location>
        <begin position="1048"/>
        <end position="1067"/>
    </location>
</feature>
<keyword evidence="2" id="KW-0472">Membrane</keyword>
<accession>A0A926IA94</accession>
<reference evidence="3" key="1">
    <citation type="submission" date="2020-08" db="EMBL/GenBank/DDBJ databases">
        <title>Genome public.</title>
        <authorList>
            <person name="Liu C."/>
            <person name="Sun Q."/>
        </authorList>
    </citation>
    <scope>NUCLEOTIDE SEQUENCE</scope>
    <source>
        <strain evidence="3">NSJ-24</strain>
    </source>
</reference>
<feature type="coiled-coil region" evidence="1">
    <location>
        <begin position="348"/>
        <end position="375"/>
    </location>
</feature>
<comment type="caution">
    <text evidence="3">The sequence shown here is derived from an EMBL/GenBank/DDBJ whole genome shotgun (WGS) entry which is preliminary data.</text>
</comment>